<dbReference type="EMBL" id="ARYC01001249">
    <property type="protein sequence ID" value="KEJ83006.1"/>
    <property type="molecule type" value="Genomic_DNA"/>
</dbReference>
<keyword evidence="3" id="KW-1185">Reference proteome</keyword>
<dbReference type="Proteomes" id="UP000053232">
    <property type="component" value="Unassembled WGS sequence"/>
</dbReference>
<sequence length="137" mass="16052">MQEYKTLEINAGKHSLKKGESQKSKIQNGQREGALKRNQKIEKNKKLVSAILRMGIQRHQRQRVQYLLRYQTTMERINQEHGALFGQKRSEKVFLPSKKTHKESKISPTNYRVENQQGENSTRGKNSEMTETQQEPQ</sequence>
<name>A0A073I0P1_9SPIT</name>
<accession>A0A073I0P1</accession>
<feature type="region of interest" description="Disordered" evidence="1">
    <location>
        <begin position="81"/>
        <end position="137"/>
    </location>
</feature>
<evidence type="ECO:0000256" key="1">
    <source>
        <dbReference type="SAM" id="MobiDB-lite"/>
    </source>
</evidence>
<evidence type="ECO:0000313" key="3">
    <source>
        <dbReference type="Proteomes" id="UP000053232"/>
    </source>
</evidence>
<organism evidence="2 3">
    <name type="scientific">Oxytricha trifallax</name>
    <dbReference type="NCBI Taxonomy" id="1172189"/>
    <lineage>
        <taxon>Eukaryota</taxon>
        <taxon>Sar</taxon>
        <taxon>Alveolata</taxon>
        <taxon>Ciliophora</taxon>
        <taxon>Intramacronucleata</taxon>
        <taxon>Spirotrichea</taxon>
        <taxon>Stichotrichia</taxon>
        <taxon>Sporadotrichida</taxon>
        <taxon>Oxytrichidae</taxon>
        <taxon>Oxytrichinae</taxon>
        <taxon>Oxytricha</taxon>
    </lineage>
</organism>
<reference evidence="3" key="1">
    <citation type="journal article" date="2014" name="Cell">
        <title>The Architecture of a Scrambled Genome Reveals Massive Levels of Genomic Rearrangement during Development.</title>
        <authorList>
            <person name="Chen X."/>
            <person name="Bracht J.R."/>
            <person name="Goldman A.D."/>
            <person name="Dolzhenko E."/>
            <person name="Clay D.M."/>
            <person name="Swart E.C."/>
            <person name="Perlman D.H."/>
            <person name="Doak T.G."/>
            <person name="Stuart A."/>
            <person name="Amemiya C.T."/>
            <person name="Sebra R.P."/>
            <person name="Landweber L.F."/>
        </authorList>
    </citation>
    <scope>NUCLEOTIDE SEQUENCE [LARGE SCALE GENOMIC DNA]</scope>
    <source>
        <strain evidence="3">JRB310</strain>
    </source>
</reference>
<gene>
    <name evidence="2" type="ORF">OXYTRIMIC_757</name>
</gene>
<feature type="compositionally biased region" description="Polar residues" evidence="1">
    <location>
        <begin position="106"/>
        <end position="137"/>
    </location>
</feature>
<feature type="region of interest" description="Disordered" evidence="1">
    <location>
        <begin position="1"/>
        <end position="37"/>
    </location>
</feature>
<dbReference type="AlphaFoldDB" id="A0A073I0P1"/>
<proteinExistence type="predicted"/>
<protein>
    <submittedName>
        <fullName evidence="2">Uncharacterized protein</fullName>
    </submittedName>
</protein>
<comment type="caution">
    <text evidence="2">The sequence shown here is derived from an EMBL/GenBank/DDBJ whole genome shotgun (WGS) entry which is preliminary data.</text>
</comment>
<evidence type="ECO:0000313" key="2">
    <source>
        <dbReference type="EMBL" id="KEJ83006.1"/>
    </source>
</evidence>